<dbReference type="AlphaFoldDB" id="A0AAD8I628"/>
<dbReference type="PROSITE" id="PS50808">
    <property type="entry name" value="ZF_BED"/>
    <property type="match status" value="1"/>
</dbReference>
<dbReference type="Proteomes" id="UP001237642">
    <property type="component" value="Unassembled WGS sequence"/>
</dbReference>
<protein>
    <recommendedName>
        <fullName evidence="6">BED-type domain-containing protein</fullName>
    </recommendedName>
</protein>
<dbReference type="InterPro" id="IPR003656">
    <property type="entry name" value="Znf_BED"/>
</dbReference>
<keyword evidence="2 4" id="KW-0863">Zinc-finger</keyword>
<dbReference type="Pfam" id="PF02892">
    <property type="entry name" value="zf-BED"/>
    <property type="match status" value="1"/>
</dbReference>
<dbReference type="PANTHER" id="PTHR34396:SF27">
    <property type="entry name" value="OS08G0208700 PROTEIN"/>
    <property type="match status" value="1"/>
</dbReference>
<keyword evidence="3" id="KW-0862">Zinc</keyword>
<feature type="compositionally biased region" description="Pro residues" evidence="5">
    <location>
        <begin position="17"/>
        <end position="28"/>
    </location>
</feature>
<gene>
    <name evidence="7" type="ORF">POM88_026553</name>
</gene>
<evidence type="ECO:0000256" key="2">
    <source>
        <dbReference type="ARBA" id="ARBA00022771"/>
    </source>
</evidence>
<dbReference type="EMBL" id="JAUIZM010000006">
    <property type="protein sequence ID" value="KAK1379809.1"/>
    <property type="molecule type" value="Genomic_DNA"/>
</dbReference>
<dbReference type="GO" id="GO:0005634">
    <property type="term" value="C:nucleus"/>
    <property type="evidence" value="ECO:0007669"/>
    <property type="project" value="TreeGrafter"/>
</dbReference>
<evidence type="ECO:0000256" key="4">
    <source>
        <dbReference type="PROSITE-ProRule" id="PRU00027"/>
    </source>
</evidence>
<keyword evidence="1" id="KW-0479">Metal-binding</keyword>
<evidence type="ECO:0000313" key="8">
    <source>
        <dbReference type="Proteomes" id="UP001237642"/>
    </source>
</evidence>
<dbReference type="SMART" id="SM00614">
    <property type="entry name" value="ZnF_BED"/>
    <property type="match status" value="1"/>
</dbReference>
<keyword evidence="8" id="KW-1185">Reference proteome</keyword>
<dbReference type="PANTHER" id="PTHR34396">
    <property type="entry name" value="OS03G0264950 PROTEIN-RELATED"/>
    <property type="match status" value="1"/>
</dbReference>
<reference evidence="7" key="2">
    <citation type="submission" date="2023-05" db="EMBL/GenBank/DDBJ databases">
        <authorList>
            <person name="Schelkunov M.I."/>
        </authorList>
    </citation>
    <scope>NUCLEOTIDE SEQUENCE</scope>
    <source>
        <strain evidence="7">Hsosn_3</strain>
        <tissue evidence="7">Leaf</tissue>
    </source>
</reference>
<evidence type="ECO:0000256" key="5">
    <source>
        <dbReference type="SAM" id="MobiDB-lite"/>
    </source>
</evidence>
<evidence type="ECO:0000259" key="6">
    <source>
        <dbReference type="PROSITE" id="PS50808"/>
    </source>
</evidence>
<evidence type="ECO:0000313" key="7">
    <source>
        <dbReference type="EMBL" id="KAK1379809.1"/>
    </source>
</evidence>
<dbReference type="SUPFAM" id="SSF57667">
    <property type="entry name" value="beta-beta-alpha zinc fingers"/>
    <property type="match status" value="1"/>
</dbReference>
<dbReference type="GO" id="GO:1990837">
    <property type="term" value="F:sequence-specific double-stranded DNA binding"/>
    <property type="evidence" value="ECO:0007669"/>
    <property type="project" value="TreeGrafter"/>
</dbReference>
<name>A0AAD8I628_9APIA</name>
<organism evidence="7 8">
    <name type="scientific">Heracleum sosnowskyi</name>
    <dbReference type="NCBI Taxonomy" id="360622"/>
    <lineage>
        <taxon>Eukaryota</taxon>
        <taxon>Viridiplantae</taxon>
        <taxon>Streptophyta</taxon>
        <taxon>Embryophyta</taxon>
        <taxon>Tracheophyta</taxon>
        <taxon>Spermatophyta</taxon>
        <taxon>Magnoliopsida</taxon>
        <taxon>eudicotyledons</taxon>
        <taxon>Gunneridae</taxon>
        <taxon>Pentapetalae</taxon>
        <taxon>asterids</taxon>
        <taxon>campanulids</taxon>
        <taxon>Apiales</taxon>
        <taxon>Apiaceae</taxon>
        <taxon>Apioideae</taxon>
        <taxon>apioid superclade</taxon>
        <taxon>Tordylieae</taxon>
        <taxon>Tordyliinae</taxon>
        <taxon>Heracleum</taxon>
    </lineage>
</organism>
<reference evidence="7" key="1">
    <citation type="submission" date="2023-02" db="EMBL/GenBank/DDBJ databases">
        <title>Genome of toxic invasive species Heracleum sosnowskyi carries increased number of genes despite the absence of recent whole-genome duplications.</title>
        <authorList>
            <person name="Schelkunov M."/>
            <person name="Shtratnikova V."/>
            <person name="Makarenko M."/>
            <person name="Klepikova A."/>
            <person name="Omelchenko D."/>
            <person name="Novikova G."/>
            <person name="Obukhova E."/>
            <person name="Bogdanov V."/>
            <person name="Penin A."/>
            <person name="Logacheva M."/>
        </authorList>
    </citation>
    <scope>NUCLEOTIDE SEQUENCE</scope>
    <source>
        <strain evidence="7">Hsosn_3</strain>
        <tissue evidence="7">Leaf</tissue>
    </source>
</reference>
<feature type="compositionally biased region" description="Basic and acidic residues" evidence="5">
    <location>
        <begin position="46"/>
        <end position="55"/>
    </location>
</feature>
<feature type="compositionally biased region" description="Low complexity" evidence="5">
    <location>
        <begin position="29"/>
        <end position="44"/>
    </location>
</feature>
<dbReference type="InterPro" id="IPR036236">
    <property type="entry name" value="Znf_C2H2_sf"/>
</dbReference>
<evidence type="ECO:0000256" key="1">
    <source>
        <dbReference type="ARBA" id="ARBA00022723"/>
    </source>
</evidence>
<sequence>MDSVATEMEDVTYNPTPNTPSNPTPNTFPNPILNTTPNTTPNTTHIELKSPKKEDVDEPLTVKKKPTRTSDVWDHFTKVKGGDKNNPRCKCNYCGADYACHNTRVGTSSLWVHFNKCKKNPARVADKKQKVLSFKKETGGGEMPKRIGQIYGEGRASF</sequence>
<evidence type="ECO:0000256" key="3">
    <source>
        <dbReference type="ARBA" id="ARBA00022833"/>
    </source>
</evidence>
<proteinExistence type="predicted"/>
<feature type="region of interest" description="Disordered" evidence="5">
    <location>
        <begin position="1"/>
        <end position="64"/>
    </location>
</feature>
<accession>A0AAD8I628</accession>
<feature type="domain" description="BED-type" evidence="6">
    <location>
        <begin position="67"/>
        <end position="124"/>
    </location>
</feature>
<dbReference type="GO" id="GO:0006357">
    <property type="term" value="P:regulation of transcription by RNA polymerase II"/>
    <property type="evidence" value="ECO:0007669"/>
    <property type="project" value="TreeGrafter"/>
</dbReference>
<dbReference type="GO" id="GO:0008270">
    <property type="term" value="F:zinc ion binding"/>
    <property type="evidence" value="ECO:0007669"/>
    <property type="project" value="UniProtKB-KW"/>
</dbReference>
<dbReference type="InterPro" id="IPR053031">
    <property type="entry name" value="Cuticle_assoc_protein"/>
</dbReference>
<comment type="caution">
    <text evidence="7">The sequence shown here is derived from an EMBL/GenBank/DDBJ whole genome shotgun (WGS) entry which is preliminary data.</text>
</comment>